<dbReference type="RefSeq" id="WP_066893674.1">
    <property type="nucleotide sequence ID" value="NZ_LZDN01000039.1"/>
</dbReference>
<name>A0A1B8PIJ7_MORNO</name>
<dbReference type="EMBL" id="LZDN01000039">
    <property type="protein sequence ID" value="OBX49454.1"/>
    <property type="molecule type" value="Genomic_DNA"/>
</dbReference>
<evidence type="ECO:0000313" key="1">
    <source>
        <dbReference type="EMBL" id="OBX49454.1"/>
    </source>
</evidence>
<reference evidence="1 2" key="1">
    <citation type="submission" date="2016-06" db="EMBL/GenBank/DDBJ databases">
        <title>Draft genome of Moraxella nonliquefaciens CCUG 60284.</title>
        <authorList>
            <person name="Salva-Serra F."/>
            <person name="Engstrom-Jakobsson H."/>
            <person name="Thorell K."/>
            <person name="Gonzales-Siles L."/>
            <person name="Karlsson R."/>
            <person name="Boulund F."/>
            <person name="Engstrand L."/>
            <person name="Kristiansson E."/>
            <person name="Moore E."/>
        </authorList>
    </citation>
    <scope>NUCLEOTIDE SEQUENCE [LARGE SCALE GENOMIC DNA]</scope>
    <source>
        <strain evidence="1 2">CCUG 60284</strain>
    </source>
</reference>
<protein>
    <submittedName>
        <fullName evidence="1">Uncharacterized protein</fullName>
    </submittedName>
</protein>
<comment type="caution">
    <text evidence="1">The sequence shown here is derived from an EMBL/GenBank/DDBJ whole genome shotgun (WGS) entry which is preliminary data.</text>
</comment>
<accession>A0A1B8PIJ7</accession>
<evidence type="ECO:0000313" key="2">
    <source>
        <dbReference type="Proteomes" id="UP000092671"/>
    </source>
</evidence>
<proteinExistence type="predicted"/>
<sequence length="83" mass="9162">MARSTNKTAQNKAVFSNELKLEFNLPNGKVLTLGYLALFENNNLHKQISELTDEQLANLPSKLTCTLVEAGTRAESKELDLGL</sequence>
<organism evidence="1 2">
    <name type="scientific">Moraxella nonliquefaciens</name>
    <dbReference type="NCBI Taxonomy" id="478"/>
    <lineage>
        <taxon>Bacteria</taxon>
        <taxon>Pseudomonadati</taxon>
        <taxon>Pseudomonadota</taxon>
        <taxon>Gammaproteobacteria</taxon>
        <taxon>Moraxellales</taxon>
        <taxon>Moraxellaceae</taxon>
        <taxon>Moraxella</taxon>
    </lineage>
</organism>
<gene>
    <name evidence="1" type="ORF">A9Z60_03535</name>
</gene>
<dbReference type="Proteomes" id="UP000092671">
    <property type="component" value="Unassembled WGS sequence"/>
</dbReference>
<dbReference type="AlphaFoldDB" id="A0A1B8PIJ7"/>